<dbReference type="Gene3D" id="3.30.70.100">
    <property type="match status" value="1"/>
</dbReference>
<feature type="compositionally biased region" description="Basic residues" evidence="1">
    <location>
        <begin position="1"/>
        <end position="20"/>
    </location>
</feature>
<evidence type="ECO:0000256" key="1">
    <source>
        <dbReference type="SAM" id="MobiDB-lite"/>
    </source>
</evidence>
<gene>
    <name evidence="3" type="ORF">FVF75_00975</name>
</gene>
<sequence>MPTRRSARKTSKRRLRRSTRNKGPVIRQKGRSSGAAFFVAARAGGGRIVWRGRPELVLIGPADERWDLAFIAEHPSAKAFSAMVKDREYRAAMMHRQAAVKTPRLVRMEPLEAGQDSGG</sequence>
<name>A0A5D0RMB8_9RHOB</name>
<accession>A0A5D0RMB8</accession>
<organism evidence="3 4">
    <name type="scientific">Maritimibacter fusiformis</name>
    <dbReference type="NCBI Taxonomy" id="2603819"/>
    <lineage>
        <taxon>Bacteria</taxon>
        <taxon>Pseudomonadati</taxon>
        <taxon>Pseudomonadota</taxon>
        <taxon>Alphaproteobacteria</taxon>
        <taxon>Rhodobacterales</taxon>
        <taxon>Roseobacteraceae</taxon>
        <taxon>Maritimibacter</taxon>
    </lineage>
</organism>
<evidence type="ECO:0000259" key="2">
    <source>
        <dbReference type="Pfam" id="PF07045"/>
    </source>
</evidence>
<keyword evidence="4" id="KW-1185">Reference proteome</keyword>
<feature type="region of interest" description="Disordered" evidence="1">
    <location>
        <begin position="1"/>
        <end position="29"/>
    </location>
</feature>
<dbReference type="InterPro" id="IPR011008">
    <property type="entry name" value="Dimeric_a/b-barrel"/>
</dbReference>
<evidence type="ECO:0000313" key="3">
    <source>
        <dbReference type="EMBL" id="TYB82790.1"/>
    </source>
</evidence>
<proteinExistence type="predicted"/>
<comment type="caution">
    <text evidence="3">The sequence shown here is derived from an EMBL/GenBank/DDBJ whole genome shotgun (WGS) entry which is preliminary data.</text>
</comment>
<evidence type="ECO:0000313" key="4">
    <source>
        <dbReference type="Proteomes" id="UP000322080"/>
    </source>
</evidence>
<dbReference type="SUPFAM" id="SSF54909">
    <property type="entry name" value="Dimeric alpha+beta barrel"/>
    <property type="match status" value="1"/>
</dbReference>
<dbReference type="Pfam" id="PF07045">
    <property type="entry name" value="DUF1330"/>
    <property type="match status" value="1"/>
</dbReference>
<feature type="domain" description="DUF1330" evidence="2">
    <location>
        <begin position="39"/>
        <end position="102"/>
    </location>
</feature>
<dbReference type="InterPro" id="IPR010753">
    <property type="entry name" value="DUF1330"/>
</dbReference>
<protein>
    <submittedName>
        <fullName evidence="3">DUF1330 domain-containing protein</fullName>
    </submittedName>
</protein>
<dbReference type="Proteomes" id="UP000322080">
    <property type="component" value="Unassembled WGS sequence"/>
</dbReference>
<dbReference type="AlphaFoldDB" id="A0A5D0RMB8"/>
<dbReference type="EMBL" id="VSIY01000003">
    <property type="protein sequence ID" value="TYB82790.1"/>
    <property type="molecule type" value="Genomic_DNA"/>
</dbReference>
<reference evidence="3 4" key="1">
    <citation type="submission" date="2019-08" db="EMBL/GenBank/DDBJ databases">
        <title>Identification of a novel species of the genus Boseongicola.</title>
        <authorList>
            <person name="Zhang X.-Q."/>
        </authorList>
    </citation>
    <scope>NUCLEOTIDE SEQUENCE [LARGE SCALE GENOMIC DNA]</scope>
    <source>
        <strain evidence="3 4">HY14</strain>
    </source>
</reference>